<feature type="region of interest" description="Disordered" evidence="1">
    <location>
        <begin position="453"/>
        <end position="479"/>
    </location>
</feature>
<evidence type="ECO:0000313" key="2">
    <source>
        <dbReference type="EMBL" id="EFJ50387.1"/>
    </source>
</evidence>
<dbReference type="SUPFAM" id="SSF48371">
    <property type="entry name" value="ARM repeat"/>
    <property type="match status" value="1"/>
</dbReference>
<feature type="region of interest" description="Disordered" evidence="1">
    <location>
        <begin position="600"/>
        <end position="631"/>
    </location>
</feature>
<proteinExistence type="predicted"/>
<keyword evidence="3" id="KW-1185">Reference proteome</keyword>
<accession>D8TQD6</accession>
<sequence>MSGGGRSQPTPSSHKAPLAPRPSAGAGQAPAPTRDEGHSTLNLAARDVLIHAVFWAAQHVLGPLGAACNHHLSVRHDWALAWLGTQRHVVQALRAAVCCCTTAATTTAAVAPAEAEAVSEPPVQLPPPPRVPPLLGPLWSSLKVRLAAVRLLHEAFSLPELTDATPPSSGSPVLRREEDGAAAQDGALAGAPGDVSAVQMAADVPPLGAHTDAQLRDEAVRQADTEASEANITAAVAAASSSGGGGVVVSSWTVCRELLCNVAGKDNDPQVVTAALLAAATLLAPHRDRCSAREWRQMVSEGVLTAAGRSRDPQVWAAAAAFTRHHGEHPGWGAALRHLVVQIRAAAAEPEGPLLGGGSSSGGGGGHTAAALCRAIGAAAALAVAAAETTPTVKSAAAEALLGAEGEGEAGAVAPVGTIELMTALAACVSDALRHPGAQLLDPELLRLLPPPPVLKGSDPEVGEGGGGGVSDSCLDMDGKQRGRLRNRKGLQRLLVAAALAGTSAVCGGSGGGGGGAVDDVSLGADYEVEDYGAGLSEGGGERRRQGGEGRRGKVAMEACSLAAAAQFVCYSLSCLMGPAGCLAAAEALLSQSESAAVALSPQPGEPLSETDRQEQAHLGSAARGRGGKGTPAVALRLARLMRRITALVQEPDKLFSEVDGTPTTPTGAAVGSAARQCGTAVTAGLRALTAFLTILPAPLVMSSGAACGSIGAISPVNDGGGSRTSLGKESFVEESLCSDTGGGGGGGGGGAAAVKQQPREGPDGPTGRRRRPQVVIEELPDSNGDISGGGSGGGSCPSGPHSSQERLLAGEWRQQEQALPPPSRALCGSAATGASAGAASLALLPAEIVSEQDTLTACLPELLHARIRPIVVQRHVQSLEEGPIRPYTGPDTFTRAVAARRLAWLLMRCRHPFIGVVLREALPALLACIDDPAPGVAQYGVVALHAVAAECLAADLQWQRELLLEAARRLVVGCHEQLWSLVCPAAVAVVRRIEGKNPRSAGYHGLAADLLTEMERQAHVAVRRLAFMPAFNHLLVGLGLTSLRHASRLMPLLLEWLHAYDGATRLAALRLLAAVICTTWPRVSAHATVLWRHMLVVLMRTPPTHTKAKEEMSKAASVPVVQTTEGLAGDGGVGGLRKHVSAVLSKALPSKAEEEVDKDEEEEEEEEARLAREVCVLLLACAREQVVTFRPVAAGLPVVAEQLHQRLLVLLAAECREPAAC</sequence>
<reference evidence="2 3" key="1">
    <citation type="journal article" date="2010" name="Science">
        <title>Genomic analysis of organismal complexity in the multicellular green alga Volvox carteri.</title>
        <authorList>
            <person name="Prochnik S.E."/>
            <person name="Umen J."/>
            <person name="Nedelcu A.M."/>
            <person name="Hallmann A."/>
            <person name="Miller S.M."/>
            <person name="Nishii I."/>
            <person name="Ferris P."/>
            <person name="Kuo A."/>
            <person name="Mitros T."/>
            <person name="Fritz-Laylin L.K."/>
            <person name="Hellsten U."/>
            <person name="Chapman J."/>
            <person name="Simakov O."/>
            <person name="Rensing S.A."/>
            <person name="Terry A."/>
            <person name="Pangilinan J."/>
            <person name="Kapitonov V."/>
            <person name="Jurka J."/>
            <person name="Salamov A."/>
            <person name="Shapiro H."/>
            <person name="Schmutz J."/>
            <person name="Grimwood J."/>
            <person name="Lindquist E."/>
            <person name="Lucas S."/>
            <person name="Grigoriev I.V."/>
            <person name="Schmitt R."/>
            <person name="Kirk D."/>
            <person name="Rokhsar D.S."/>
        </authorList>
    </citation>
    <scope>NUCLEOTIDE SEQUENCE [LARGE SCALE GENOMIC DNA]</scope>
    <source>
        <strain evidence="3">f. Nagariensis / Eve</strain>
    </source>
</reference>
<feature type="region of interest" description="Disordered" evidence="1">
    <location>
        <begin position="736"/>
        <end position="806"/>
    </location>
</feature>
<dbReference type="EMBL" id="GL378331">
    <property type="protein sequence ID" value="EFJ50387.1"/>
    <property type="molecule type" value="Genomic_DNA"/>
</dbReference>
<evidence type="ECO:0000256" key="1">
    <source>
        <dbReference type="SAM" id="MobiDB-lite"/>
    </source>
</evidence>
<dbReference type="KEGG" id="vcn:VOLCADRAFT_88944"/>
<evidence type="ECO:0000313" key="3">
    <source>
        <dbReference type="Proteomes" id="UP000001058"/>
    </source>
</evidence>
<organism evidence="3">
    <name type="scientific">Volvox carteri f. nagariensis</name>
    <dbReference type="NCBI Taxonomy" id="3068"/>
    <lineage>
        <taxon>Eukaryota</taxon>
        <taxon>Viridiplantae</taxon>
        <taxon>Chlorophyta</taxon>
        <taxon>core chlorophytes</taxon>
        <taxon>Chlorophyceae</taxon>
        <taxon>CS clade</taxon>
        <taxon>Chlamydomonadales</taxon>
        <taxon>Volvocaceae</taxon>
        <taxon>Volvox</taxon>
    </lineage>
</organism>
<name>D8TQD6_VOLCA</name>
<dbReference type="InterPro" id="IPR016024">
    <property type="entry name" value="ARM-type_fold"/>
</dbReference>
<dbReference type="RefSeq" id="XP_002948512.1">
    <property type="nucleotide sequence ID" value="XM_002948466.1"/>
</dbReference>
<dbReference type="eggNOG" id="ENOG502QVNS">
    <property type="taxonomic scope" value="Eukaryota"/>
</dbReference>
<feature type="region of interest" description="Disordered" evidence="1">
    <location>
        <begin position="1"/>
        <end position="37"/>
    </location>
</feature>
<dbReference type="OrthoDB" id="549381at2759"/>
<feature type="compositionally biased region" description="Gly residues" evidence="1">
    <location>
        <begin position="787"/>
        <end position="797"/>
    </location>
</feature>
<dbReference type="PANTHER" id="PTHR14873:SF1">
    <property type="entry name" value="OS06G0694100 PROTEIN"/>
    <property type="match status" value="1"/>
</dbReference>
<feature type="region of interest" description="Disordered" evidence="1">
    <location>
        <begin position="160"/>
        <end position="189"/>
    </location>
</feature>
<dbReference type="AlphaFoldDB" id="D8TQD6"/>
<dbReference type="Proteomes" id="UP000001058">
    <property type="component" value="Unassembled WGS sequence"/>
</dbReference>
<dbReference type="InParanoid" id="D8TQD6"/>
<protein>
    <submittedName>
        <fullName evidence="2">Uncharacterized protein</fullName>
    </submittedName>
</protein>
<dbReference type="PANTHER" id="PTHR14873">
    <property type="entry name" value="OS06G0694100 PROTEIN"/>
    <property type="match status" value="1"/>
</dbReference>
<feature type="compositionally biased region" description="Gly residues" evidence="1">
    <location>
        <begin position="741"/>
        <end position="752"/>
    </location>
</feature>
<gene>
    <name evidence="2" type="ORF">VOLCADRAFT_88944</name>
</gene>
<dbReference type="GeneID" id="9627327"/>